<dbReference type="AlphaFoldDB" id="A0A140L5R6"/>
<sequence length="46" mass="5593">MLYDGLHFMQALDKLISEARYNPCDEIENEKFHDRRKFYKNGETII</sequence>
<protein>
    <submittedName>
        <fullName evidence="1">Uncharacterized protein</fullName>
    </submittedName>
</protein>
<dbReference type="Proteomes" id="UP000070456">
    <property type="component" value="Unassembled WGS sequence"/>
</dbReference>
<accession>A0A140L5R6</accession>
<evidence type="ECO:0000313" key="1">
    <source>
        <dbReference type="EMBL" id="KXG75891.1"/>
    </source>
</evidence>
<keyword evidence="2" id="KW-1185">Reference proteome</keyword>
<evidence type="ECO:0000313" key="2">
    <source>
        <dbReference type="Proteomes" id="UP000070456"/>
    </source>
</evidence>
<organism evidence="1 2">
    <name type="scientific">Thermotalea metallivorans</name>
    <dbReference type="NCBI Taxonomy" id="520762"/>
    <lineage>
        <taxon>Bacteria</taxon>
        <taxon>Bacillati</taxon>
        <taxon>Bacillota</taxon>
        <taxon>Clostridia</taxon>
        <taxon>Peptostreptococcales</taxon>
        <taxon>Thermotaleaceae</taxon>
        <taxon>Thermotalea</taxon>
    </lineage>
</organism>
<proteinExistence type="predicted"/>
<name>A0A140L5R6_9FIRM</name>
<gene>
    <name evidence="1" type="ORF">AN619_13540</name>
</gene>
<dbReference type="EMBL" id="LOEE01000030">
    <property type="protein sequence ID" value="KXG75891.1"/>
    <property type="molecule type" value="Genomic_DNA"/>
</dbReference>
<comment type="caution">
    <text evidence="1">The sequence shown here is derived from an EMBL/GenBank/DDBJ whole genome shotgun (WGS) entry which is preliminary data.</text>
</comment>
<reference evidence="1 2" key="1">
    <citation type="submission" date="2015-12" db="EMBL/GenBank/DDBJ databases">
        <title>Draft genome sequence of the thermoanaerobe Thermotalea metallivorans, an isolate from the runoff channel of the Great Artesian Basin, Australia.</title>
        <authorList>
            <person name="Patel B.K."/>
        </authorList>
    </citation>
    <scope>NUCLEOTIDE SEQUENCE [LARGE SCALE GENOMIC DNA]</scope>
    <source>
        <strain evidence="1 2">B2-1</strain>
    </source>
</reference>
<dbReference type="STRING" id="520762.AN619_13540"/>